<keyword evidence="2" id="KW-0732">Signal</keyword>
<organism evidence="5 6">
    <name type="scientific">Fusarium falciforme</name>
    <dbReference type="NCBI Taxonomy" id="195108"/>
    <lineage>
        <taxon>Eukaryota</taxon>
        <taxon>Fungi</taxon>
        <taxon>Dikarya</taxon>
        <taxon>Ascomycota</taxon>
        <taxon>Pezizomycotina</taxon>
        <taxon>Sordariomycetes</taxon>
        <taxon>Hypocreomycetidae</taxon>
        <taxon>Hypocreales</taxon>
        <taxon>Nectriaceae</taxon>
        <taxon>Fusarium</taxon>
        <taxon>Fusarium solani species complex</taxon>
    </lineage>
</organism>
<dbReference type="PANTHER" id="PTHR22935">
    <property type="entry name" value="PENICILLIN-BINDING PROTEIN"/>
    <property type="match status" value="1"/>
</dbReference>
<dbReference type="EMBL" id="JAOQAV010000046">
    <property type="protein sequence ID" value="KAJ4180713.1"/>
    <property type="molecule type" value="Genomic_DNA"/>
</dbReference>
<evidence type="ECO:0000256" key="2">
    <source>
        <dbReference type="SAM" id="SignalP"/>
    </source>
</evidence>
<dbReference type="InterPro" id="IPR001466">
    <property type="entry name" value="Beta-lactam-related"/>
</dbReference>
<feature type="domain" description="Beta-lactamase-like ARB-00930-like C-terminal" evidence="4">
    <location>
        <begin position="417"/>
        <end position="563"/>
    </location>
</feature>
<dbReference type="InterPro" id="IPR012338">
    <property type="entry name" value="Beta-lactam/transpept-like"/>
</dbReference>
<evidence type="ECO:0000313" key="5">
    <source>
        <dbReference type="EMBL" id="KAJ4180713.1"/>
    </source>
</evidence>
<dbReference type="Gene3D" id="3.40.710.10">
    <property type="entry name" value="DD-peptidase/beta-lactamase superfamily"/>
    <property type="match status" value="1"/>
</dbReference>
<dbReference type="InterPro" id="IPR051478">
    <property type="entry name" value="Beta-lactamase-like_AB/R"/>
</dbReference>
<dbReference type="Pfam" id="PF26335">
    <property type="entry name" value="ARB_00930_C"/>
    <property type="match status" value="1"/>
</dbReference>
<keyword evidence="6" id="KW-1185">Reference proteome</keyword>
<feature type="signal peptide" evidence="2">
    <location>
        <begin position="1"/>
        <end position="18"/>
    </location>
</feature>
<dbReference type="Pfam" id="PF00144">
    <property type="entry name" value="Beta-lactamase"/>
    <property type="match status" value="1"/>
</dbReference>
<dbReference type="PANTHER" id="PTHR22935:SF95">
    <property type="entry name" value="BETA-LACTAMASE-LIKE 1-RELATED"/>
    <property type="match status" value="1"/>
</dbReference>
<evidence type="ECO:0000256" key="1">
    <source>
        <dbReference type="ARBA" id="ARBA00038473"/>
    </source>
</evidence>
<reference evidence="5" key="1">
    <citation type="submission" date="2022-09" db="EMBL/GenBank/DDBJ databases">
        <title>Fusarium specimens isolated from Avocado Roots.</title>
        <authorList>
            <person name="Stajich J."/>
            <person name="Roper C."/>
            <person name="Heimlech-Rivalta G."/>
        </authorList>
    </citation>
    <scope>NUCLEOTIDE SEQUENCE</scope>
    <source>
        <strain evidence="5">A02</strain>
    </source>
</reference>
<dbReference type="InterPro" id="IPR058664">
    <property type="entry name" value="ARB_00930-like_C"/>
</dbReference>
<evidence type="ECO:0000259" key="4">
    <source>
        <dbReference type="Pfam" id="PF26335"/>
    </source>
</evidence>
<protein>
    <recommendedName>
        <fullName evidence="7">Beta-lactamase-related domain-containing protein</fullName>
    </recommendedName>
</protein>
<proteinExistence type="inferred from homology"/>
<evidence type="ECO:0000313" key="6">
    <source>
        <dbReference type="Proteomes" id="UP001152087"/>
    </source>
</evidence>
<evidence type="ECO:0008006" key="7">
    <source>
        <dbReference type="Google" id="ProtNLM"/>
    </source>
</evidence>
<accession>A0A9W8QX79</accession>
<comment type="similarity">
    <text evidence="1">Belongs to the beta-lactamase family.</text>
</comment>
<feature type="domain" description="Beta-lactamase-related" evidence="3">
    <location>
        <begin position="104"/>
        <end position="393"/>
    </location>
</feature>
<name>A0A9W8QX79_9HYPO</name>
<sequence>MHIHAPLSLLAFAAAGSAARIVATDNVPLLGPAFASNFDISKSKAIEDAKAKFPDLIEELFESKALDKDGLIFSLDVFSASTNSSIYSYKHVGKSQEKALTAGNLSDTTISRTGSVSKLFTAYAIIAKGGMEVFSHPVTRYIPELAGNKSENPLERIDWDEITVGTLLSHQAGTGGVSDLLISYFNSTDQPTDEGLISEGLKHYRDVRRPTMTPHHTALYSDGGYSLLTIIFSRMTGKPYGDAIKEILFDPLGLDQMSSGAPNGSDIDAIDRRPVDNSSSWGGNPEFVAGSGGIYGSTRDFRLAGLSILNSEILSATTTKAWMKPMSGTGSLVELVGAPWEIQRLMIPATPGSNRTRVSDLYTKAGGNGDYTAIIALSPDHGIGYSLLVAGSSATPARWPLRDVLGETFIPAAEEAAAENAKKSLTGTFVAEGAESTNLTITFDEGKPGLGLESLYYEGVDIRSQILGSPEPFPMSVRLYPAGITSSKSLSSLYKSKGKISVKHTAVISPLPLTPRAAVEGGKGGLFDNSQVWMSIGQYGSGDEFVFNLVDGKLESVTSFALRDAGVEGDLKLVD</sequence>
<comment type="caution">
    <text evidence="5">The sequence shown here is derived from an EMBL/GenBank/DDBJ whole genome shotgun (WGS) entry which is preliminary data.</text>
</comment>
<dbReference type="Proteomes" id="UP001152087">
    <property type="component" value="Unassembled WGS sequence"/>
</dbReference>
<dbReference type="AlphaFoldDB" id="A0A9W8QX79"/>
<feature type="chain" id="PRO_5040719857" description="Beta-lactamase-related domain-containing protein" evidence="2">
    <location>
        <begin position="19"/>
        <end position="575"/>
    </location>
</feature>
<evidence type="ECO:0000259" key="3">
    <source>
        <dbReference type="Pfam" id="PF00144"/>
    </source>
</evidence>
<dbReference type="SUPFAM" id="SSF56601">
    <property type="entry name" value="beta-lactamase/transpeptidase-like"/>
    <property type="match status" value="1"/>
</dbReference>
<gene>
    <name evidence="5" type="ORF">NW755_011608</name>
</gene>